<evidence type="ECO:0000256" key="3">
    <source>
        <dbReference type="ARBA" id="ARBA00023163"/>
    </source>
</evidence>
<feature type="region of interest" description="Disordered" evidence="6">
    <location>
        <begin position="229"/>
        <end position="370"/>
    </location>
</feature>
<dbReference type="RefSeq" id="XP_058344973.1">
    <property type="nucleotide sequence ID" value="XM_058484348.1"/>
</dbReference>
<dbReference type="PANTHER" id="PTHR47427:SF1">
    <property type="entry name" value="PROTEIN STE12"/>
    <property type="match status" value="1"/>
</dbReference>
<dbReference type="GeneID" id="83211701"/>
<evidence type="ECO:0000313" key="7">
    <source>
        <dbReference type="EMBL" id="KAJ8660060.1"/>
    </source>
</evidence>
<keyword evidence="4" id="KW-0539">Nucleus</keyword>
<protein>
    <recommendedName>
        <fullName evidence="9">Transcription factor steA</fullName>
    </recommendedName>
</protein>
<dbReference type="GO" id="GO:1990526">
    <property type="term" value="C:Ste12p-Dig1p-Dig2p complex"/>
    <property type="evidence" value="ECO:0007669"/>
    <property type="project" value="TreeGrafter"/>
</dbReference>
<feature type="compositionally biased region" description="Low complexity" evidence="6">
    <location>
        <begin position="408"/>
        <end position="422"/>
    </location>
</feature>
<dbReference type="Pfam" id="PF02200">
    <property type="entry name" value="STE"/>
    <property type="match status" value="1"/>
</dbReference>
<keyword evidence="2" id="KW-0805">Transcription regulation</keyword>
<comment type="subcellular location">
    <subcellularLocation>
        <location evidence="1">Nucleus</location>
    </subcellularLocation>
</comment>
<keyword evidence="8" id="KW-1185">Reference proteome</keyword>
<dbReference type="SMART" id="SM00424">
    <property type="entry name" value="STE"/>
    <property type="match status" value="1"/>
</dbReference>
<comment type="similarity">
    <text evidence="5">Belongs to the STE12 transcription factor family.</text>
</comment>
<feature type="compositionally biased region" description="Polar residues" evidence="6">
    <location>
        <begin position="19"/>
        <end position="33"/>
    </location>
</feature>
<feature type="region of interest" description="Disordered" evidence="6">
    <location>
        <begin position="399"/>
        <end position="427"/>
    </location>
</feature>
<dbReference type="InterPro" id="IPR052127">
    <property type="entry name" value="STE12_transcription_factor"/>
</dbReference>
<feature type="compositionally biased region" description="Low complexity" evidence="6">
    <location>
        <begin position="326"/>
        <end position="339"/>
    </location>
</feature>
<feature type="compositionally biased region" description="Polar residues" evidence="6">
    <location>
        <begin position="240"/>
        <end position="251"/>
    </location>
</feature>
<sequence>MTTSKVHPVGCDMMIDNNDAPSSPRTMPSPTDNNVKERMDQIDRLKYFLATATENWDEGAAIKRFRLPNGEDMSCVLWNDLFYITGTDIVRSLSFRFHAFGRPVTNAKKFEEGIFSDLRNLKPGTDARLEEPKSELLDMLYKNNCIRTQKKQKVFYWYSVPHDRLFLDALERDLKREKMDMEPTTVAVAEPATSISLDSTQELFDQLRKNMSLSAAATAHALEDEAARYAVPQQQQQQQPAPTSGYWNGWNSPHHHRSSRCERSLAAAAPTTGVLRRSRVNSASRTNQQQQLQQQTRHHYHHLSHAGHTAPSTPASRPPRVRHRTASATSTIAAASSSTLSRPKLSAVKSMPPGSRTAARAEARRTNNDIASTKSLDSNVLKKKKAIFGTLSLFDGSPTYKQRRRRATSASSTATATSCSSANQQHLPATNTSTNVAADGDETTCHQLSASSPSNCQVVSTTNATQPSSHLAMAAVAAGFTGDDTNNRNDDNMITAEVSTTSTTPNVLANPTTGWSPIADTDNAYVCATTANPGVTTTATIIDSFDLQQQHHSNHAVPSTSSCAFDTQPSLVNHTKLFSSQKHTPSIDMMSNVSATLAHEEEADTYMCETVPSTIWSSSAAAAAAASGNGSLCSSRCSTLSPILDLDLQGGGTSSYLGRSRTNSTSEDDSSSSSLTSSPSLHLGYHPIPNHHQLAPPEIYDWMGMTDDAHRVYAPTRPLGPTPPPVTLFSPCKPDDMYHSQQHFMQQQQQQQSHDNMYPIHDTTETLMPTFGNDLMYNLQDSTTAPTTTTSNTAHYAPSYFVAPRDVSMAMF</sequence>
<dbReference type="AlphaFoldDB" id="A0AAD7V852"/>
<dbReference type="Proteomes" id="UP001234581">
    <property type="component" value="Unassembled WGS sequence"/>
</dbReference>
<feature type="compositionally biased region" description="Low complexity" evidence="6">
    <location>
        <begin position="671"/>
        <end position="681"/>
    </location>
</feature>
<keyword evidence="3" id="KW-0804">Transcription</keyword>
<organism evidence="7 8">
    <name type="scientific">Lichtheimia ornata</name>
    <dbReference type="NCBI Taxonomy" id="688661"/>
    <lineage>
        <taxon>Eukaryota</taxon>
        <taxon>Fungi</taxon>
        <taxon>Fungi incertae sedis</taxon>
        <taxon>Mucoromycota</taxon>
        <taxon>Mucoromycotina</taxon>
        <taxon>Mucoromycetes</taxon>
        <taxon>Mucorales</taxon>
        <taxon>Lichtheimiaceae</taxon>
        <taxon>Lichtheimia</taxon>
    </lineage>
</organism>
<evidence type="ECO:0000256" key="4">
    <source>
        <dbReference type="ARBA" id="ARBA00023242"/>
    </source>
</evidence>
<proteinExistence type="inferred from homology"/>
<evidence type="ECO:0000313" key="8">
    <source>
        <dbReference type="Proteomes" id="UP001234581"/>
    </source>
</evidence>
<evidence type="ECO:0000256" key="2">
    <source>
        <dbReference type="ARBA" id="ARBA00023015"/>
    </source>
</evidence>
<evidence type="ECO:0008006" key="9">
    <source>
        <dbReference type="Google" id="ProtNLM"/>
    </source>
</evidence>
<dbReference type="GO" id="GO:0003700">
    <property type="term" value="F:DNA-binding transcription factor activity"/>
    <property type="evidence" value="ECO:0007669"/>
    <property type="project" value="InterPro"/>
</dbReference>
<evidence type="ECO:0000256" key="5">
    <source>
        <dbReference type="ARBA" id="ARBA00024345"/>
    </source>
</evidence>
<evidence type="ECO:0000256" key="6">
    <source>
        <dbReference type="SAM" id="MobiDB-lite"/>
    </source>
</evidence>
<dbReference type="InterPro" id="IPR003120">
    <property type="entry name" value="Ste12"/>
</dbReference>
<reference evidence="7 8" key="1">
    <citation type="submission" date="2023-03" db="EMBL/GenBank/DDBJ databases">
        <title>Genome sequence of Lichtheimia ornata CBS 291.66.</title>
        <authorList>
            <person name="Mohabir J.T."/>
            <person name="Shea T.P."/>
            <person name="Kurbessoian T."/>
            <person name="Berby B."/>
            <person name="Fontaine J."/>
            <person name="Livny J."/>
            <person name="Gnirke A."/>
            <person name="Stajich J.E."/>
            <person name="Cuomo C.A."/>
        </authorList>
    </citation>
    <scope>NUCLEOTIDE SEQUENCE [LARGE SCALE GENOMIC DNA]</scope>
    <source>
        <strain evidence="7">CBS 291.66</strain>
    </source>
</reference>
<dbReference type="GO" id="GO:0005634">
    <property type="term" value="C:nucleus"/>
    <property type="evidence" value="ECO:0007669"/>
    <property type="project" value="UniProtKB-SubCell"/>
</dbReference>
<dbReference type="GO" id="GO:1990527">
    <property type="term" value="C:Tec1p-Ste12p-Dig1p complex"/>
    <property type="evidence" value="ECO:0007669"/>
    <property type="project" value="TreeGrafter"/>
</dbReference>
<feature type="compositionally biased region" description="Basic residues" evidence="6">
    <location>
        <begin position="296"/>
        <end position="305"/>
    </location>
</feature>
<name>A0AAD7V852_9FUNG</name>
<evidence type="ECO:0000256" key="1">
    <source>
        <dbReference type="ARBA" id="ARBA00004123"/>
    </source>
</evidence>
<feature type="region of interest" description="Disordered" evidence="6">
    <location>
        <begin position="655"/>
        <end position="689"/>
    </location>
</feature>
<dbReference type="EMBL" id="JARTCD010000015">
    <property type="protein sequence ID" value="KAJ8660060.1"/>
    <property type="molecule type" value="Genomic_DNA"/>
</dbReference>
<gene>
    <name evidence="7" type="ORF">O0I10_004288</name>
</gene>
<dbReference type="PANTHER" id="PTHR47427">
    <property type="entry name" value="PROTEIN STE12"/>
    <property type="match status" value="1"/>
</dbReference>
<accession>A0AAD7V852</accession>
<comment type="caution">
    <text evidence="7">The sequence shown here is derived from an EMBL/GenBank/DDBJ whole genome shotgun (WGS) entry which is preliminary data.</text>
</comment>
<feature type="region of interest" description="Disordered" evidence="6">
    <location>
        <begin position="1"/>
        <end position="35"/>
    </location>
</feature>